<comment type="caution">
    <text evidence="2">The sequence shown here is derived from an EMBL/GenBank/DDBJ whole genome shotgun (WGS) entry which is preliminary data.</text>
</comment>
<gene>
    <name evidence="2" type="ORF">GCM10010994_58120</name>
</gene>
<dbReference type="Proteomes" id="UP000637002">
    <property type="component" value="Unassembled WGS sequence"/>
</dbReference>
<accession>A0A916UX43</accession>
<evidence type="ECO:0000313" key="3">
    <source>
        <dbReference type="Proteomes" id="UP000637002"/>
    </source>
</evidence>
<evidence type="ECO:0000313" key="2">
    <source>
        <dbReference type="EMBL" id="GGC92661.1"/>
    </source>
</evidence>
<proteinExistence type="predicted"/>
<sequence>MIWLTASLALADLVTTVAGVRIAGPGAESNLLFQRLIARHGLEVFVAGYAIVAGAAIGLASRFEGALEGLAAVLALIVANNGYAIWRLARAAG</sequence>
<protein>
    <recommendedName>
        <fullName evidence="4">DUF5658 domain-containing protein</fullName>
    </recommendedName>
</protein>
<name>A0A916UX43_9HYPH</name>
<feature type="transmembrane region" description="Helical" evidence="1">
    <location>
        <begin position="67"/>
        <end position="86"/>
    </location>
</feature>
<evidence type="ECO:0008006" key="4">
    <source>
        <dbReference type="Google" id="ProtNLM"/>
    </source>
</evidence>
<keyword evidence="1" id="KW-0472">Membrane</keyword>
<dbReference type="RefSeq" id="WP_188612694.1">
    <property type="nucleotide sequence ID" value="NZ_BMGG01000013.1"/>
</dbReference>
<dbReference type="EMBL" id="BMGG01000013">
    <property type="protein sequence ID" value="GGC92661.1"/>
    <property type="molecule type" value="Genomic_DNA"/>
</dbReference>
<evidence type="ECO:0000256" key="1">
    <source>
        <dbReference type="SAM" id="Phobius"/>
    </source>
</evidence>
<reference evidence="2" key="2">
    <citation type="submission" date="2020-09" db="EMBL/GenBank/DDBJ databases">
        <authorList>
            <person name="Sun Q."/>
            <person name="Zhou Y."/>
        </authorList>
    </citation>
    <scope>NUCLEOTIDE SEQUENCE</scope>
    <source>
        <strain evidence="2">CGMCC 1.12919</strain>
    </source>
</reference>
<keyword evidence="3" id="KW-1185">Reference proteome</keyword>
<reference evidence="2" key="1">
    <citation type="journal article" date="2014" name="Int. J. Syst. Evol. Microbiol.">
        <title>Complete genome sequence of Corynebacterium casei LMG S-19264T (=DSM 44701T), isolated from a smear-ripened cheese.</title>
        <authorList>
            <consortium name="US DOE Joint Genome Institute (JGI-PGF)"/>
            <person name="Walter F."/>
            <person name="Albersmeier A."/>
            <person name="Kalinowski J."/>
            <person name="Ruckert C."/>
        </authorList>
    </citation>
    <scope>NUCLEOTIDE SEQUENCE</scope>
    <source>
        <strain evidence="2">CGMCC 1.12919</strain>
    </source>
</reference>
<keyword evidence="1" id="KW-0812">Transmembrane</keyword>
<organism evidence="2 3">
    <name type="scientific">Chelatococcus reniformis</name>
    <dbReference type="NCBI Taxonomy" id="1494448"/>
    <lineage>
        <taxon>Bacteria</taxon>
        <taxon>Pseudomonadati</taxon>
        <taxon>Pseudomonadota</taxon>
        <taxon>Alphaproteobacteria</taxon>
        <taxon>Hyphomicrobiales</taxon>
        <taxon>Chelatococcaceae</taxon>
        <taxon>Chelatococcus</taxon>
    </lineage>
</organism>
<keyword evidence="1" id="KW-1133">Transmembrane helix</keyword>
<feature type="transmembrane region" description="Helical" evidence="1">
    <location>
        <begin position="43"/>
        <end position="60"/>
    </location>
</feature>
<dbReference type="AlphaFoldDB" id="A0A916UX43"/>